<dbReference type="EMBL" id="MIHH01000021">
    <property type="protein sequence ID" value="OIQ07900.1"/>
    <property type="molecule type" value="Genomic_DNA"/>
</dbReference>
<keyword evidence="1" id="KW-1133">Transmembrane helix</keyword>
<keyword evidence="1" id="KW-0812">Transmembrane</keyword>
<feature type="transmembrane region" description="Helical" evidence="1">
    <location>
        <begin position="36"/>
        <end position="54"/>
    </location>
</feature>
<evidence type="ECO:0000313" key="2">
    <source>
        <dbReference type="EMBL" id="OIQ07900.1"/>
    </source>
</evidence>
<organism evidence="2 3">
    <name type="scientific">Neomoorella thermoacetica</name>
    <name type="common">Clostridium thermoaceticum</name>
    <dbReference type="NCBI Taxonomy" id="1525"/>
    <lineage>
        <taxon>Bacteria</taxon>
        <taxon>Bacillati</taxon>
        <taxon>Bacillota</taxon>
        <taxon>Clostridia</taxon>
        <taxon>Neomoorellales</taxon>
        <taxon>Neomoorellaceae</taxon>
        <taxon>Neomoorella</taxon>
    </lineage>
</organism>
<proteinExistence type="predicted"/>
<gene>
    <name evidence="2" type="ORF">MOOR_24580</name>
</gene>
<dbReference type="AlphaFoldDB" id="A0A1J5JGE1"/>
<accession>A0A1J5JGE1</accession>
<dbReference type="Proteomes" id="UP000182743">
    <property type="component" value="Unassembled WGS sequence"/>
</dbReference>
<evidence type="ECO:0000313" key="3">
    <source>
        <dbReference type="Proteomes" id="UP000182743"/>
    </source>
</evidence>
<sequence length="63" mass="6856">MHEDLILYATGGIGGQFGAFSLIVSVNSFYKPNGAYGYQIFGILTGVLKFFGYVGHQAQVMFN</sequence>
<evidence type="ECO:0000256" key="1">
    <source>
        <dbReference type="SAM" id="Phobius"/>
    </source>
</evidence>
<protein>
    <submittedName>
        <fullName evidence="2">Uncharacterized protein</fullName>
    </submittedName>
</protein>
<keyword evidence="1" id="KW-0472">Membrane</keyword>
<comment type="caution">
    <text evidence="2">The sequence shown here is derived from an EMBL/GenBank/DDBJ whole genome shotgun (WGS) entry which is preliminary data.</text>
</comment>
<feature type="transmembrane region" description="Helical" evidence="1">
    <location>
        <begin position="7"/>
        <end position="30"/>
    </location>
</feature>
<name>A0A1J5JGE1_NEOTH</name>
<reference evidence="2 3" key="1">
    <citation type="submission" date="2016-08" db="EMBL/GenBank/DDBJ databases">
        <title>Genome-based comparison of Moorella thermoacetic strains.</title>
        <authorList>
            <person name="Poehlein A."/>
            <person name="Bengelsdorf F.R."/>
            <person name="Esser C."/>
            <person name="Duerre P."/>
            <person name="Daniel R."/>
        </authorList>
    </citation>
    <scope>NUCLEOTIDE SEQUENCE [LARGE SCALE GENOMIC DNA]</scope>
    <source>
        <strain evidence="2 3">DSM 11768</strain>
    </source>
</reference>